<evidence type="ECO:0000256" key="9">
    <source>
        <dbReference type="ARBA" id="ARBA00023201"/>
    </source>
</evidence>
<feature type="transmembrane region" description="Helical" evidence="12">
    <location>
        <begin position="616"/>
        <end position="637"/>
    </location>
</feature>
<gene>
    <name evidence="14" type="ORF">HF086_013505</name>
</gene>
<keyword evidence="6 12" id="KW-1133">Transmembrane helix</keyword>
<evidence type="ECO:0000256" key="4">
    <source>
        <dbReference type="ARBA" id="ARBA00022692"/>
    </source>
</evidence>
<dbReference type="Gene3D" id="1.20.120.540">
    <property type="entry name" value="Voltage-gated potassium channels"/>
    <property type="match status" value="3"/>
</dbReference>
<dbReference type="InterPro" id="IPR036259">
    <property type="entry name" value="MFS_trans_sf"/>
</dbReference>
<comment type="caution">
    <text evidence="14">The sequence shown here is derived from an EMBL/GenBank/DDBJ whole genome shotgun (WGS) entry which is preliminary data.</text>
</comment>
<keyword evidence="3" id="KW-0813">Transport</keyword>
<evidence type="ECO:0000259" key="13">
    <source>
        <dbReference type="PROSITE" id="PS50850"/>
    </source>
</evidence>
<dbReference type="PANTHER" id="PTHR11662:SF280">
    <property type="entry name" value="FI21844P1-RELATED"/>
    <property type="match status" value="1"/>
</dbReference>
<keyword evidence="9" id="KW-0406">Ion transport</keyword>
<dbReference type="GO" id="GO:0006814">
    <property type="term" value="P:sodium ion transport"/>
    <property type="evidence" value="ECO:0007669"/>
    <property type="project" value="UniProtKB-KW"/>
</dbReference>
<dbReference type="AlphaFoldDB" id="A0A922M6Y7"/>
<dbReference type="Gene3D" id="1.20.1250.20">
    <property type="entry name" value="MFS general substrate transporter like domains"/>
    <property type="match status" value="2"/>
</dbReference>
<comment type="function">
    <text evidence="10">May be an inorganic phosphate cotransporter.</text>
</comment>
<evidence type="ECO:0000256" key="10">
    <source>
        <dbReference type="ARBA" id="ARBA00054632"/>
    </source>
</evidence>
<dbReference type="FunFam" id="1.20.1250.20:FF:000144">
    <property type="entry name" value="Picot, isoform B"/>
    <property type="match status" value="2"/>
</dbReference>
<keyword evidence="9" id="KW-0739">Sodium transport</keyword>
<evidence type="ECO:0000256" key="7">
    <source>
        <dbReference type="ARBA" id="ARBA00023053"/>
    </source>
</evidence>
<feature type="transmembrane region" description="Helical" evidence="12">
    <location>
        <begin position="342"/>
        <end position="363"/>
    </location>
</feature>
<dbReference type="EMBL" id="JACEFF010000792">
    <property type="protein sequence ID" value="KAH9630966.1"/>
    <property type="molecule type" value="Genomic_DNA"/>
</dbReference>
<feature type="transmembrane region" description="Helical" evidence="12">
    <location>
        <begin position="590"/>
        <end position="610"/>
    </location>
</feature>
<feature type="transmembrane region" description="Helical" evidence="12">
    <location>
        <begin position="234"/>
        <end position="255"/>
    </location>
</feature>
<comment type="subcellular location">
    <subcellularLocation>
        <location evidence="1">Membrane</location>
        <topology evidence="1">Multi-pass membrane protein</topology>
    </subcellularLocation>
</comment>
<evidence type="ECO:0000256" key="8">
    <source>
        <dbReference type="ARBA" id="ARBA00023136"/>
    </source>
</evidence>
<evidence type="ECO:0000256" key="1">
    <source>
        <dbReference type="ARBA" id="ARBA00004141"/>
    </source>
</evidence>
<evidence type="ECO:0000256" key="5">
    <source>
        <dbReference type="ARBA" id="ARBA00022847"/>
    </source>
</evidence>
<feature type="transmembrane region" description="Helical" evidence="12">
    <location>
        <begin position="857"/>
        <end position="873"/>
    </location>
</feature>
<feature type="domain" description="Major facilitator superfamily (MFS) profile" evidence="13">
    <location>
        <begin position="22"/>
        <end position="433"/>
    </location>
</feature>
<dbReference type="GO" id="GO:0015293">
    <property type="term" value="F:symporter activity"/>
    <property type="evidence" value="ECO:0007669"/>
    <property type="project" value="UniProtKB-KW"/>
</dbReference>
<sequence>MRRHDLLPRGPVLGVRHVQVLMLFFAMVICFTMRVNMSMAIVAMTDSSAGEGAFDWSMQIQSVILSSYFWGYIILQIPSGELAARYGGMILVTICIAVNSAVSLLIPIATYYGGWQLLCGCRVLQGLSQGCLYPTMHNLIGKWVPLEEKSRLGTLIYGVIQLVISGFIANSWGWPAIFYVNGATGAIWVVAYVFLGSDSPQRSKMISETERLYIQTSLGQVGEQKRLPTPWKKISTNLSFISLIVVHCGHNWGFWTLMTEMPSYMKQVLGVDIKANGVMSALPYLAMYILSFPFGFLSDYILEKKWLSISACRKISSSIGEYGPGLALIALCYVPAGNVTLAVTLLTVVVGLNAGHMTGYLLVHIDMAPNFAGTMMGITNFFANIIGIIAPLVAGLILQDETDPTQWHLVFYVSSAIYIVTNTFFIVFGTSERQSWNEPENNEVTSGKIFGIRHLQVLLLFFALVLGFAMRVNISMAIVAMTDKRSEDPFDWNMQTQSVVFSSFFWGYIVLQIPSGELAARYGGMILITIAIAVNSVVSLFIPYGAYHGGWQGLCLLRGIQGLSQGCLFPTTHHLIGKWVPLEEKSRFGTFIYGGTLLGTGIQMVASGYIAEYWGWPAIFYVNGSLAAIWVMFYIALGADSPQKSRIISTEERMYILTSLGQTDGQKILKTPWKKLATSVPFISLTVMHSGHNWGFWTLMTEMPSYMKLVLGVDIKELVHIDMAPNFAGTMMGITTFFANVISIIAPLVAGILLEDEYDYHQWQLVFYVTSGIYIVTNTIFIIFGTSARQPWNEDPDAGDAESRPKRKLGVRHIQVIFLFLALALAFSMRVNMSMAIVAMTENDIDGTFDWNMQTQSYILTSFLWGYIVLQIPSGPLQAKYGGKVLLVLCMVVNSGVSLIIPAIAYKARWTGLCFCRFIQGLAQGCLFPTTHSLVSKWIPLHEMGFLGSIVYGVPAGHVTFTVAMLSCVVGLSAGHLTGIWLTHIDMTPNYAGSVMGITNFFANITGIVAPVVAGVILTDEAIVPLNYLNLMRHIAIHPQAKMYQKFLRDA</sequence>
<dbReference type="InterPro" id="IPR011701">
    <property type="entry name" value="MFS"/>
</dbReference>
<feature type="transmembrane region" description="Helical" evidence="12">
    <location>
        <begin position="178"/>
        <end position="195"/>
    </location>
</feature>
<dbReference type="PROSITE" id="PS50850">
    <property type="entry name" value="MFS"/>
    <property type="match status" value="2"/>
</dbReference>
<reference evidence="14" key="1">
    <citation type="journal article" date="2021" name="G3 (Bethesda)">
        <title>Genome and transcriptome analysis of the beet armyworm Spodoptera exigua reveals targets for pest control. .</title>
        <authorList>
            <person name="Simon S."/>
            <person name="Breeschoten T."/>
            <person name="Jansen H.J."/>
            <person name="Dirks R.P."/>
            <person name="Schranz M.E."/>
            <person name="Ros V.I.D."/>
        </authorList>
    </citation>
    <scope>NUCLEOTIDE SEQUENCE</scope>
    <source>
        <strain evidence="14">TB_SE_WUR_2020</strain>
    </source>
</reference>
<evidence type="ECO:0000256" key="2">
    <source>
        <dbReference type="ARBA" id="ARBA00008586"/>
    </source>
</evidence>
<keyword evidence="5" id="KW-0769">Symport</keyword>
<evidence type="ECO:0000256" key="6">
    <source>
        <dbReference type="ARBA" id="ARBA00022989"/>
    </source>
</evidence>
<feature type="transmembrane region" description="Helical" evidence="12">
    <location>
        <begin position="56"/>
        <end position="75"/>
    </location>
</feature>
<evidence type="ECO:0000256" key="12">
    <source>
        <dbReference type="SAM" id="Phobius"/>
    </source>
</evidence>
<dbReference type="CDD" id="cd17318">
    <property type="entry name" value="MFS_SLC17"/>
    <property type="match status" value="1"/>
</dbReference>
<evidence type="ECO:0000256" key="3">
    <source>
        <dbReference type="ARBA" id="ARBA00022448"/>
    </source>
</evidence>
<feature type="transmembrane region" description="Helical" evidence="12">
    <location>
        <begin position="523"/>
        <end position="544"/>
    </location>
</feature>
<dbReference type="SUPFAM" id="SSF103473">
    <property type="entry name" value="MFS general substrate transporter"/>
    <property type="match status" value="4"/>
</dbReference>
<dbReference type="GO" id="GO:0016020">
    <property type="term" value="C:membrane"/>
    <property type="evidence" value="ECO:0007669"/>
    <property type="project" value="UniProtKB-SubCell"/>
</dbReference>
<evidence type="ECO:0000313" key="14">
    <source>
        <dbReference type="EMBL" id="KAH9630966.1"/>
    </source>
</evidence>
<dbReference type="Proteomes" id="UP000814243">
    <property type="component" value="Unassembled WGS sequence"/>
</dbReference>
<feature type="transmembrane region" description="Helical" evidence="12">
    <location>
        <begin position="409"/>
        <end position="428"/>
    </location>
</feature>
<feature type="transmembrane region" description="Helical" evidence="12">
    <location>
        <begin position="375"/>
        <end position="397"/>
    </location>
</feature>
<feature type="transmembrane region" description="Helical" evidence="12">
    <location>
        <begin position="961"/>
        <end position="983"/>
    </location>
</feature>
<feature type="transmembrane region" description="Helical" evidence="12">
    <location>
        <begin position="816"/>
        <end position="837"/>
    </location>
</feature>
<keyword evidence="8 12" id="KW-0472">Membrane</keyword>
<feature type="transmembrane region" description="Helical" evidence="12">
    <location>
        <begin position="20"/>
        <end position="44"/>
    </location>
</feature>
<evidence type="ECO:0000256" key="11">
    <source>
        <dbReference type="ARBA" id="ARBA00068450"/>
    </source>
</evidence>
<feature type="domain" description="Major facilitator superfamily (MFS) profile" evidence="13">
    <location>
        <begin position="455"/>
        <end position="1051"/>
    </location>
</feature>
<dbReference type="InterPro" id="IPR027378">
    <property type="entry name" value="Nucleotide_channel_N"/>
</dbReference>
<organism evidence="14 15">
    <name type="scientific">Spodoptera exigua</name>
    <name type="common">Beet armyworm</name>
    <name type="synonym">Noctua fulgens</name>
    <dbReference type="NCBI Taxonomy" id="7107"/>
    <lineage>
        <taxon>Eukaryota</taxon>
        <taxon>Metazoa</taxon>
        <taxon>Ecdysozoa</taxon>
        <taxon>Arthropoda</taxon>
        <taxon>Hexapoda</taxon>
        <taxon>Insecta</taxon>
        <taxon>Pterygota</taxon>
        <taxon>Neoptera</taxon>
        <taxon>Endopterygota</taxon>
        <taxon>Lepidoptera</taxon>
        <taxon>Glossata</taxon>
        <taxon>Ditrysia</taxon>
        <taxon>Noctuoidea</taxon>
        <taxon>Noctuidae</taxon>
        <taxon>Amphipyrinae</taxon>
        <taxon>Spodoptera</taxon>
    </lineage>
</organism>
<dbReference type="InterPro" id="IPR050382">
    <property type="entry name" value="MFS_Na/Anion_cotransporter"/>
</dbReference>
<keyword evidence="4 12" id="KW-0812">Transmembrane</keyword>
<accession>A0A922M6Y7</accession>
<feature type="transmembrane region" description="Helical" evidence="12">
    <location>
        <begin position="492"/>
        <end position="511"/>
    </location>
</feature>
<evidence type="ECO:0000313" key="15">
    <source>
        <dbReference type="Proteomes" id="UP000814243"/>
    </source>
</evidence>
<feature type="transmembrane region" description="Helical" evidence="12">
    <location>
        <begin position="319"/>
        <end position="336"/>
    </location>
</feature>
<feature type="transmembrane region" description="Helical" evidence="12">
    <location>
        <begin position="275"/>
        <end position="298"/>
    </location>
</feature>
<dbReference type="InterPro" id="IPR020846">
    <property type="entry name" value="MFS_dom"/>
</dbReference>
<feature type="transmembrane region" description="Helical" evidence="12">
    <location>
        <begin position="87"/>
        <end position="109"/>
    </location>
</feature>
<dbReference type="GO" id="GO:0006820">
    <property type="term" value="P:monoatomic anion transport"/>
    <property type="evidence" value="ECO:0007669"/>
    <property type="project" value="TreeGrafter"/>
</dbReference>
<dbReference type="PANTHER" id="PTHR11662">
    <property type="entry name" value="SOLUTE CARRIER FAMILY 17"/>
    <property type="match status" value="1"/>
</dbReference>
<protein>
    <recommendedName>
        <fullName evidence="11">Putative inorganic phosphate cotransporter</fullName>
    </recommendedName>
</protein>
<keyword evidence="7" id="KW-0915">Sodium</keyword>
<feature type="transmembrane region" description="Helical" evidence="12">
    <location>
        <begin position="765"/>
        <end position="784"/>
    </location>
</feature>
<feature type="transmembrane region" description="Helical" evidence="12">
    <location>
        <begin position="995"/>
        <end position="1018"/>
    </location>
</feature>
<dbReference type="FunFam" id="1.20.1250.20:FF:000003">
    <property type="entry name" value="Solute carrier family 17 member 3"/>
    <property type="match status" value="1"/>
</dbReference>
<feature type="transmembrane region" description="Helical" evidence="12">
    <location>
        <begin position="885"/>
        <end position="905"/>
    </location>
</feature>
<name>A0A922M6Y7_SPOEX</name>
<comment type="similarity">
    <text evidence="2">Belongs to the major facilitator superfamily. Sodium/anion cotransporter family.</text>
</comment>
<feature type="transmembrane region" description="Helical" evidence="12">
    <location>
        <begin position="457"/>
        <end position="480"/>
    </location>
</feature>
<feature type="transmembrane region" description="Helical" evidence="12">
    <location>
        <begin position="731"/>
        <end position="753"/>
    </location>
</feature>
<proteinExistence type="inferred from homology"/>
<dbReference type="Pfam" id="PF07690">
    <property type="entry name" value="MFS_1"/>
    <property type="match status" value="3"/>
</dbReference>